<feature type="domain" description="Z-binding" evidence="4">
    <location>
        <begin position="74"/>
        <end position="139"/>
    </location>
</feature>
<dbReference type="PROSITE" id="PS50137">
    <property type="entry name" value="DS_RBD"/>
    <property type="match status" value="2"/>
</dbReference>
<evidence type="ECO:0000259" key="5">
    <source>
        <dbReference type="PROSITE" id="PS50141"/>
    </source>
</evidence>
<protein>
    <recommendedName>
        <fullName evidence="8">Double-stranded RNA-specific adenosine deaminase</fullName>
    </recommendedName>
</protein>
<keyword evidence="7" id="KW-1185">Reference proteome</keyword>
<dbReference type="SUPFAM" id="SSF54768">
    <property type="entry name" value="dsRNA-binding domain-like"/>
    <property type="match status" value="2"/>
</dbReference>
<organism evidence="6 7">
    <name type="scientific">Cordylochernes scorpioides</name>
    <dbReference type="NCBI Taxonomy" id="51811"/>
    <lineage>
        <taxon>Eukaryota</taxon>
        <taxon>Metazoa</taxon>
        <taxon>Ecdysozoa</taxon>
        <taxon>Arthropoda</taxon>
        <taxon>Chelicerata</taxon>
        <taxon>Arachnida</taxon>
        <taxon>Pseudoscorpiones</taxon>
        <taxon>Cheliferoidea</taxon>
        <taxon>Chernetidae</taxon>
        <taxon>Cordylochernes</taxon>
    </lineage>
</organism>
<dbReference type="EMBL" id="CP092867">
    <property type="protein sequence ID" value="UYV67516.1"/>
    <property type="molecule type" value="Genomic_DNA"/>
</dbReference>
<evidence type="ECO:0000256" key="1">
    <source>
        <dbReference type="ARBA" id="ARBA00022884"/>
    </source>
</evidence>
<dbReference type="InterPro" id="IPR042371">
    <property type="entry name" value="Z_dom"/>
</dbReference>
<feature type="domain" description="DRBM" evidence="3">
    <location>
        <begin position="601"/>
        <end position="669"/>
    </location>
</feature>
<feature type="domain" description="A to I editase" evidence="5">
    <location>
        <begin position="747"/>
        <end position="1086"/>
    </location>
</feature>
<dbReference type="SUPFAM" id="SSF46785">
    <property type="entry name" value="Winged helix' DNA-binding domain"/>
    <property type="match status" value="4"/>
</dbReference>
<proteinExistence type="predicted"/>
<evidence type="ECO:0000256" key="2">
    <source>
        <dbReference type="PROSITE-ProRule" id="PRU00266"/>
    </source>
</evidence>
<evidence type="ECO:0000313" key="7">
    <source>
        <dbReference type="Proteomes" id="UP001235939"/>
    </source>
</evidence>
<evidence type="ECO:0000259" key="3">
    <source>
        <dbReference type="PROSITE" id="PS50137"/>
    </source>
</evidence>
<dbReference type="InterPro" id="IPR036390">
    <property type="entry name" value="WH_DNA-bd_sf"/>
</dbReference>
<dbReference type="Gene3D" id="3.30.160.20">
    <property type="match status" value="2"/>
</dbReference>
<dbReference type="Proteomes" id="UP001235939">
    <property type="component" value="Chromosome 05"/>
</dbReference>
<reference evidence="6 7" key="1">
    <citation type="submission" date="2022-01" db="EMBL/GenBank/DDBJ databases">
        <title>A chromosomal length assembly of Cordylochernes scorpioides.</title>
        <authorList>
            <person name="Zeh D."/>
            <person name="Zeh J."/>
        </authorList>
    </citation>
    <scope>NUCLEOTIDE SEQUENCE [LARGE SCALE GENOMIC DNA]</scope>
    <source>
        <strain evidence="6">IN4F17</strain>
        <tissue evidence="6">Whole Body</tissue>
    </source>
</reference>
<dbReference type="InterPro" id="IPR036388">
    <property type="entry name" value="WH-like_DNA-bd_sf"/>
</dbReference>
<dbReference type="InterPro" id="IPR002466">
    <property type="entry name" value="A_deamin"/>
</dbReference>
<dbReference type="InterPro" id="IPR014720">
    <property type="entry name" value="dsRBD_dom"/>
</dbReference>
<dbReference type="SMART" id="SM00358">
    <property type="entry name" value="DSRM"/>
    <property type="match status" value="2"/>
</dbReference>
<dbReference type="Pfam" id="PF00035">
    <property type="entry name" value="dsrm"/>
    <property type="match status" value="2"/>
</dbReference>
<dbReference type="SMART" id="SM00550">
    <property type="entry name" value="Zalpha"/>
    <property type="match status" value="2"/>
</dbReference>
<dbReference type="PANTHER" id="PTHR10910">
    <property type="entry name" value="EUKARYOTE SPECIFIC DSRNA BINDING PROTEIN"/>
    <property type="match status" value="1"/>
</dbReference>
<feature type="domain" description="DRBM" evidence="3">
    <location>
        <begin position="209"/>
        <end position="277"/>
    </location>
</feature>
<evidence type="ECO:0000259" key="4">
    <source>
        <dbReference type="PROSITE" id="PS50139"/>
    </source>
</evidence>
<evidence type="ECO:0000313" key="6">
    <source>
        <dbReference type="EMBL" id="UYV67516.1"/>
    </source>
</evidence>
<feature type="domain" description="Z-binding" evidence="4">
    <location>
        <begin position="381"/>
        <end position="447"/>
    </location>
</feature>
<dbReference type="PROSITE" id="PS50139">
    <property type="entry name" value="Z_BINDING"/>
    <property type="match status" value="2"/>
</dbReference>
<dbReference type="Pfam" id="PF02137">
    <property type="entry name" value="A_deamin"/>
    <property type="match status" value="1"/>
</dbReference>
<keyword evidence="1 2" id="KW-0694">RNA-binding</keyword>
<dbReference type="Gene3D" id="1.10.10.10">
    <property type="entry name" value="Winged helix-like DNA-binding domain superfamily/Winged helix DNA-binding domain"/>
    <property type="match status" value="4"/>
</dbReference>
<accession>A0ABY6KH45</accession>
<dbReference type="SMART" id="SM00552">
    <property type="entry name" value="ADEAMc"/>
    <property type="match status" value="1"/>
</dbReference>
<dbReference type="PROSITE" id="PS50141">
    <property type="entry name" value="A_DEAMIN_EDITASE"/>
    <property type="match status" value="1"/>
</dbReference>
<evidence type="ECO:0008006" key="8">
    <source>
        <dbReference type="Google" id="ProtNLM"/>
    </source>
</evidence>
<dbReference type="Pfam" id="PF02295">
    <property type="entry name" value="z-alpha"/>
    <property type="match status" value="2"/>
</dbReference>
<sequence>MTEEITNSTLDQKILLTFKEANGSLTPKEISERLKCSETSVRLILYSLEMKGHLVKYNEDLYSPATVGIKEQCDNRIQDISDAIVKYIQSCQAPASPHDIAKALGFRSKKQVNPMLYHLQVKGVLRKVKDIPPLWHLADTINEEDKVEPTAPVYKSRTIVSSAVTVHHQATVPQPPPPAPTQPPPPPLPLGDFGLNGLNIYTHNGALKNPISVFNEYGQRNHIDTKIEVIYSEGPSHNPKFTAAAFLGVDKIAEASEKTKKDAKRLAAEIAVAKLSGRFAPEAESQKPAEEELKEYVVHIRPVAQDFEVPREQTKQEIILMLLQEHDILTSKEISSNSSLSESAVKLVLNQLLFQGLVKKVEGRPPQWTLIKSTEELKCVEEQIREMLGNIINFLRNLKEDSSTTQEIADALKISGKKMLTPLLHRLQAKNILVKIPNTPPLWRLQPPYDTKDPDLDELVKNNAPDVIPFESRIVHIMSKHPKSFLNTAELSTELGFKNQLEIGDILNDLQKKGVVRKMYDVPPTWALPDRVEEQRQPSPTLSTKEVAKLFAIHCRTQTQVGGPFIIESTDQPSLLKEEESMPQSVMDVLNSESFAALMKNPVSAFHEYGQRNRIEAKVEIVAHQGPSHDPRFKALAMLGEEPLGEAWDKTKKDAKRQAAELAVRNLVAKGKMSRLENPIPMLDLPLEGYTNGNGMGLRKFDVVAALSHKAFNEKVLEVPEYMGGRKVLAALVMFRGDDDLDGSVICLGTGNRCITGEHLSQDGLVVNDSHAEVITRRGFMRFLYQQLKQYSPSKEHPILEPSNGHRLKVKAGITFHLYISTAPCGDGALFAHNPKPGEPIEAPETADGKHHPIYTKSLQGLLRSKMEAGEGTIPIDPSVHGVQSWDAILTGERLRTMSCSDKIARWNVIGMQGALLSLFLDPIYLSSITLGNLYHHGHLSRAVCCRLEREGSNMAELLPSPFRHIHPELGKLTVYTPPRETEKTKPHSINWCVGDEKPELISAVTGTVNSNGETGLESRLCKAAMFHSFKEVCQLLGHKNLLGRNYQVTKILSKEYQQAKVVLIDQFKKLGRGTWIRKPMEEEEFL</sequence>
<dbReference type="PANTHER" id="PTHR10910:SF107">
    <property type="entry name" value="DOUBLE-STRANDED RNA-SPECIFIC ADENOSINE DEAMINASE"/>
    <property type="match status" value="1"/>
</dbReference>
<gene>
    <name evidence="6" type="ORF">LAZ67_5001060</name>
</gene>
<name>A0ABY6KH45_9ARAC</name>